<dbReference type="EMBL" id="AZIM01004680">
    <property type="protein sequence ID" value="ETE60428.1"/>
    <property type="molecule type" value="Genomic_DNA"/>
</dbReference>
<protein>
    <submittedName>
        <fullName evidence="4">2'-5'-oligoadenylate synthase 1</fullName>
    </submittedName>
</protein>
<dbReference type="AlphaFoldDB" id="V8NFL3"/>
<dbReference type="GO" id="GO:0051607">
    <property type="term" value="P:defense response to virus"/>
    <property type="evidence" value="ECO:0007669"/>
    <property type="project" value="TreeGrafter"/>
</dbReference>
<dbReference type="InterPro" id="IPR043519">
    <property type="entry name" value="NT_sf"/>
</dbReference>
<evidence type="ECO:0000313" key="5">
    <source>
        <dbReference type="Proteomes" id="UP000018936"/>
    </source>
</evidence>
<dbReference type="GO" id="GO:0016020">
    <property type="term" value="C:membrane"/>
    <property type="evidence" value="ECO:0007669"/>
    <property type="project" value="TreeGrafter"/>
</dbReference>
<name>V8NFL3_OPHHA</name>
<dbReference type="PROSITE" id="PS50152">
    <property type="entry name" value="25A_SYNTH_3"/>
    <property type="match status" value="1"/>
</dbReference>
<evidence type="ECO:0000256" key="1">
    <source>
        <dbReference type="ARBA" id="ARBA00009526"/>
    </source>
</evidence>
<dbReference type="InterPro" id="IPR018952">
    <property type="entry name" value="2-5-oligoAdlate_synth_1_dom2/C"/>
</dbReference>
<evidence type="ECO:0000259" key="3">
    <source>
        <dbReference type="Pfam" id="PF10421"/>
    </source>
</evidence>
<organism evidence="4 5">
    <name type="scientific">Ophiophagus hannah</name>
    <name type="common">King cobra</name>
    <name type="synonym">Naja hannah</name>
    <dbReference type="NCBI Taxonomy" id="8665"/>
    <lineage>
        <taxon>Eukaryota</taxon>
        <taxon>Metazoa</taxon>
        <taxon>Chordata</taxon>
        <taxon>Craniata</taxon>
        <taxon>Vertebrata</taxon>
        <taxon>Euteleostomi</taxon>
        <taxon>Lepidosauria</taxon>
        <taxon>Squamata</taxon>
        <taxon>Bifurcata</taxon>
        <taxon>Unidentata</taxon>
        <taxon>Episquamata</taxon>
        <taxon>Toxicofera</taxon>
        <taxon>Serpentes</taxon>
        <taxon>Colubroidea</taxon>
        <taxon>Elapidae</taxon>
        <taxon>Elapinae</taxon>
        <taxon>Ophiophagus</taxon>
    </lineage>
</organism>
<dbReference type="GO" id="GO:0003725">
    <property type="term" value="F:double-stranded RNA binding"/>
    <property type="evidence" value="ECO:0007669"/>
    <property type="project" value="TreeGrafter"/>
</dbReference>
<feature type="non-terminal residue" evidence="4">
    <location>
        <position position="1"/>
    </location>
</feature>
<keyword evidence="5" id="KW-1185">Reference proteome</keyword>
<dbReference type="Pfam" id="PF10421">
    <property type="entry name" value="OAS1_C"/>
    <property type="match status" value="1"/>
</dbReference>
<dbReference type="Proteomes" id="UP000018936">
    <property type="component" value="Unassembled WGS sequence"/>
</dbReference>
<reference evidence="4 5" key="1">
    <citation type="journal article" date="2013" name="Proc. Natl. Acad. Sci. U.S.A.">
        <title>The king cobra genome reveals dynamic gene evolution and adaptation in the snake venom system.</title>
        <authorList>
            <person name="Vonk F.J."/>
            <person name="Casewell N.R."/>
            <person name="Henkel C.V."/>
            <person name="Heimberg A.M."/>
            <person name="Jansen H.J."/>
            <person name="McCleary R.J."/>
            <person name="Kerkkamp H.M."/>
            <person name="Vos R.A."/>
            <person name="Guerreiro I."/>
            <person name="Calvete J.J."/>
            <person name="Wuster W."/>
            <person name="Woods A.E."/>
            <person name="Logan J.M."/>
            <person name="Harrison R.A."/>
            <person name="Castoe T.A."/>
            <person name="de Koning A.P."/>
            <person name="Pollock D.D."/>
            <person name="Yandell M."/>
            <person name="Calderon D."/>
            <person name="Renjifo C."/>
            <person name="Currier R.B."/>
            <person name="Salgado D."/>
            <person name="Pla D."/>
            <person name="Sanz L."/>
            <person name="Hyder A.S."/>
            <person name="Ribeiro J.M."/>
            <person name="Arntzen J.W."/>
            <person name="van den Thillart G.E."/>
            <person name="Boetzer M."/>
            <person name="Pirovano W."/>
            <person name="Dirks R.P."/>
            <person name="Spaink H.P."/>
            <person name="Duboule D."/>
            <person name="McGlinn E."/>
            <person name="Kini R.M."/>
            <person name="Richardson M.K."/>
        </authorList>
    </citation>
    <scope>NUCLEOTIDE SEQUENCE</scope>
    <source>
        <tissue evidence="4">Blood</tissue>
    </source>
</reference>
<gene>
    <name evidence="4" type="primary">Oas1</name>
    <name evidence="4" type="ORF">L345_13828</name>
</gene>
<dbReference type="GO" id="GO:0045071">
    <property type="term" value="P:negative regulation of viral genome replication"/>
    <property type="evidence" value="ECO:0007669"/>
    <property type="project" value="TreeGrafter"/>
</dbReference>
<comment type="similarity">
    <text evidence="1">Belongs to the 2-5A synthase family.</text>
</comment>
<evidence type="ECO:0000313" key="4">
    <source>
        <dbReference type="EMBL" id="ETE60428.1"/>
    </source>
</evidence>
<feature type="domain" description="2'-5'-oligoadenylate synthetase 1" evidence="3">
    <location>
        <begin position="521"/>
        <end position="564"/>
    </location>
</feature>
<feature type="coiled-coil region" evidence="2">
    <location>
        <begin position="368"/>
        <end position="395"/>
    </location>
</feature>
<dbReference type="OrthoDB" id="1885901at2759"/>
<dbReference type="SUPFAM" id="SSF81301">
    <property type="entry name" value="Nucleotidyltransferase"/>
    <property type="match status" value="2"/>
</dbReference>
<dbReference type="PANTHER" id="PTHR11258:SF7">
    <property type="entry name" value="2'-5'-OLIGOADENYLATE SYNTHASE-LIKE PROTEIN 2"/>
    <property type="match status" value="1"/>
</dbReference>
<accession>V8NFL3</accession>
<dbReference type="Gene3D" id="1.10.1410.20">
    <property type="entry name" value="2'-5'-oligoadenylate synthetase 1, domain 2"/>
    <property type="match status" value="1"/>
</dbReference>
<keyword evidence="2" id="KW-0175">Coiled coil</keyword>
<proteinExistence type="inferred from homology"/>
<evidence type="ECO:0000256" key="2">
    <source>
        <dbReference type="SAM" id="Coils"/>
    </source>
</evidence>
<comment type="caution">
    <text evidence="4">The sequence shown here is derived from an EMBL/GenBank/DDBJ whole genome shotgun (WGS) entry which is preliminary data.</text>
</comment>
<dbReference type="PANTHER" id="PTHR11258">
    <property type="entry name" value="2-5 OLIGOADENYLATE SYNTHETASE"/>
    <property type="match status" value="1"/>
</dbReference>
<dbReference type="Gene3D" id="3.30.460.10">
    <property type="entry name" value="Beta Polymerase, domain 2"/>
    <property type="match status" value="2"/>
</dbReference>
<sequence length="569" mass="67713">ELDYPVGKEDPDAKSPGEKYIIIRKGVLGGVLGTSMKNGKMDLQLLSNIVNLYREQEKDRKEVTEAIAEWLKKWQKLRVSRTTKVLPLFHSISKLHGNKLKMYIEETAGRIKGWWKQPYLSDADLELLSKVFKSYTDEEKDWKVIDRIAEQFKKLPVEITDGILDLIKNYTDKEKDRKKIIKMTKRQVSSRQEKPYLSDADLVLFLNVFKSYTDQENSRKMIIEEIERRLKEWQQEAYLPEVDVELLLEFLKSYRDQKKDWKEITQKIETWVSECGKQLHLSEDERAFLNDLIKRKKEMDQMIIKEIARWRSEHQGEPYLSAADLGSLLDLIKRYRYHDKNQHLITEVISGCYSANQRLNQEDNRRVLLDLLKSYKKQEKDLKETTQEIEMWLHECKKKLYVSEAGLVPFRKLSERYLEEEKDQRMLTEEIARWRKAGQGERDLSDADLGLLLELTKRYTDKEEQQKRITEDIVRWFSECKDNMHLEIIFEKSKWPNPRVLQFKLRSKRSVDFIDFDVLPAYDALGKSGEFSACFTELQRDFIKGRPTKLKSLIRLVKHWYNEVCCLEN</sequence>
<dbReference type="GO" id="GO:0005829">
    <property type="term" value="C:cytosol"/>
    <property type="evidence" value="ECO:0007669"/>
    <property type="project" value="TreeGrafter"/>
</dbReference>
<dbReference type="GO" id="GO:0001730">
    <property type="term" value="F:2'-5'-oligoadenylate synthetase activity"/>
    <property type="evidence" value="ECO:0007669"/>
    <property type="project" value="TreeGrafter"/>
</dbReference>
<dbReference type="GO" id="GO:0005654">
    <property type="term" value="C:nucleoplasm"/>
    <property type="evidence" value="ECO:0007669"/>
    <property type="project" value="TreeGrafter"/>
</dbReference>